<evidence type="ECO:0000256" key="5">
    <source>
        <dbReference type="ARBA" id="ARBA00022475"/>
    </source>
</evidence>
<comment type="similarity">
    <text evidence="2">Belongs to the CorA metal ion transporter (MIT) (TC 1.A.35) family.</text>
</comment>
<comment type="catalytic activity">
    <reaction evidence="12">
        <text>Mg(2+)(in) = Mg(2+)(out)</text>
        <dbReference type="Rhea" id="RHEA:29827"/>
        <dbReference type="ChEBI" id="CHEBI:18420"/>
    </reaction>
</comment>
<dbReference type="FunFam" id="1.20.58.340:FF:000001">
    <property type="entry name" value="Magnesium transport protein CorA"/>
    <property type="match status" value="1"/>
</dbReference>
<sequence>MIIAYLYSNTFKSEVISAANLSLLNDAVWIDLIEPTKEEEAWVEKILTIEVPTQEEMREIELTSRLYKVDDTLFMTAMMIAQSSSLRPQYDSVTFALTPKKLITIRYIEPQSFKLLSNNLLKTTKNYYASDILIALLEATVDRLADVLEYVGQQLDEYSHHIFQHDYINGAKHKPDYQKLMQNIGIKSNLTTKVRESLINFNRIIVFFRQSIDITKAKESKIRLINLMKDLDSLSDYANFISNKINFLLDATLGMISIEQSAIIKIFSVAAVIFLPPTLIASIYGMNFQFMPELSFKWGYELAILMMLISAWLPYKYFKHKGWL</sequence>
<keyword evidence="9 13" id="KW-1133">Transmembrane helix</keyword>
<dbReference type="InterPro" id="IPR045863">
    <property type="entry name" value="CorA_TM1_TM2"/>
</dbReference>
<evidence type="ECO:0000256" key="1">
    <source>
        <dbReference type="ARBA" id="ARBA00004429"/>
    </source>
</evidence>
<evidence type="ECO:0000256" key="6">
    <source>
        <dbReference type="ARBA" id="ARBA00022519"/>
    </source>
</evidence>
<dbReference type="Pfam" id="PF01544">
    <property type="entry name" value="CorA"/>
    <property type="match status" value="1"/>
</dbReference>
<evidence type="ECO:0000256" key="8">
    <source>
        <dbReference type="ARBA" id="ARBA00022842"/>
    </source>
</evidence>
<dbReference type="PANTHER" id="PTHR47685:SF1">
    <property type="entry name" value="MAGNESIUM TRANSPORT PROTEIN CORA"/>
    <property type="match status" value="1"/>
</dbReference>
<evidence type="ECO:0000256" key="4">
    <source>
        <dbReference type="ARBA" id="ARBA00022448"/>
    </source>
</evidence>
<dbReference type="CDD" id="cd12837">
    <property type="entry name" value="EcCorA-like_u1"/>
    <property type="match status" value="1"/>
</dbReference>
<keyword evidence="10" id="KW-0406">Ion transport</keyword>
<comment type="subcellular location">
    <subcellularLocation>
        <location evidence="1">Cell inner membrane</location>
        <topology evidence="1">Multi-pass membrane protein</topology>
    </subcellularLocation>
</comment>
<evidence type="ECO:0000256" key="13">
    <source>
        <dbReference type="SAM" id="Phobius"/>
    </source>
</evidence>
<keyword evidence="5" id="KW-1003">Cell membrane</keyword>
<keyword evidence="15" id="KW-1185">Reference proteome</keyword>
<evidence type="ECO:0000256" key="2">
    <source>
        <dbReference type="ARBA" id="ARBA00009765"/>
    </source>
</evidence>
<dbReference type="InterPro" id="IPR050829">
    <property type="entry name" value="CorA_MIT"/>
</dbReference>
<dbReference type="AlphaFoldDB" id="A0A378HZI1"/>
<dbReference type="RefSeq" id="WP_115302102.1">
    <property type="nucleotide sequence ID" value="NZ_CAAAHO010000001.1"/>
</dbReference>
<organism evidence="14 15">
    <name type="scientific">Legionella beliardensis</name>
    <dbReference type="NCBI Taxonomy" id="91822"/>
    <lineage>
        <taxon>Bacteria</taxon>
        <taxon>Pseudomonadati</taxon>
        <taxon>Pseudomonadota</taxon>
        <taxon>Gammaproteobacteria</taxon>
        <taxon>Legionellales</taxon>
        <taxon>Legionellaceae</taxon>
        <taxon>Legionella</taxon>
    </lineage>
</organism>
<dbReference type="InterPro" id="IPR045861">
    <property type="entry name" value="CorA_cytoplasmic_dom"/>
</dbReference>
<evidence type="ECO:0000313" key="14">
    <source>
        <dbReference type="EMBL" id="STX28348.1"/>
    </source>
</evidence>
<dbReference type="SUPFAM" id="SSF143865">
    <property type="entry name" value="CorA soluble domain-like"/>
    <property type="match status" value="1"/>
</dbReference>
<dbReference type="GO" id="GO:0015099">
    <property type="term" value="F:nickel cation transmembrane transporter activity"/>
    <property type="evidence" value="ECO:0007669"/>
    <property type="project" value="TreeGrafter"/>
</dbReference>
<dbReference type="PANTHER" id="PTHR47685">
    <property type="entry name" value="MAGNESIUM TRANSPORT PROTEIN CORA"/>
    <property type="match status" value="1"/>
</dbReference>
<evidence type="ECO:0000313" key="15">
    <source>
        <dbReference type="Proteomes" id="UP000254968"/>
    </source>
</evidence>
<reference evidence="14 15" key="1">
    <citation type="submission" date="2018-06" db="EMBL/GenBank/DDBJ databases">
        <authorList>
            <consortium name="Pathogen Informatics"/>
            <person name="Doyle S."/>
        </authorList>
    </citation>
    <scope>NUCLEOTIDE SEQUENCE [LARGE SCALE GENOMIC DNA]</scope>
    <source>
        <strain evidence="14 15">NCTC13315</strain>
    </source>
</reference>
<feature type="transmembrane region" description="Helical" evidence="13">
    <location>
        <begin position="262"/>
        <end position="286"/>
    </location>
</feature>
<dbReference type="InterPro" id="IPR002523">
    <property type="entry name" value="MgTranspt_CorA/ZnTranspt_ZntB"/>
</dbReference>
<feature type="transmembrane region" description="Helical" evidence="13">
    <location>
        <begin position="298"/>
        <end position="318"/>
    </location>
</feature>
<evidence type="ECO:0000256" key="11">
    <source>
        <dbReference type="ARBA" id="ARBA00023136"/>
    </source>
</evidence>
<dbReference type="EMBL" id="UGNV01000001">
    <property type="protein sequence ID" value="STX28348.1"/>
    <property type="molecule type" value="Genomic_DNA"/>
</dbReference>
<protein>
    <recommendedName>
        <fullName evidence="3">Magnesium transport protein CorA</fullName>
    </recommendedName>
</protein>
<evidence type="ECO:0000256" key="3">
    <source>
        <dbReference type="ARBA" id="ARBA00019439"/>
    </source>
</evidence>
<dbReference type="Gene3D" id="3.30.460.20">
    <property type="entry name" value="CorA soluble domain-like"/>
    <property type="match status" value="1"/>
</dbReference>
<proteinExistence type="inferred from homology"/>
<keyword evidence="11 13" id="KW-0472">Membrane</keyword>
<keyword evidence="6" id="KW-0997">Cell inner membrane</keyword>
<accession>A0A378HZI1</accession>
<evidence type="ECO:0000256" key="10">
    <source>
        <dbReference type="ARBA" id="ARBA00023065"/>
    </source>
</evidence>
<name>A0A378HZI1_9GAMM</name>
<evidence type="ECO:0000256" key="12">
    <source>
        <dbReference type="ARBA" id="ARBA00034269"/>
    </source>
</evidence>
<evidence type="ECO:0000256" key="9">
    <source>
        <dbReference type="ARBA" id="ARBA00022989"/>
    </source>
</evidence>
<keyword evidence="8" id="KW-0460">Magnesium</keyword>
<evidence type="ECO:0000256" key="7">
    <source>
        <dbReference type="ARBA" id="ARBA00022692"/>
    </source>
</evidence>
<dbReference type="GO" id="GO:0015095">
    <property type="term" value="F:magnesium ion transmembrane transporter activity"/>
    <property type="evidence" value="ECO:0007669"/>
    <property type="project" value="TreeGrafter"/>
</dbReference>
<gene>
    <name evidence="14" type="primary">corA</name>
    <name evidence="14" type="ORF">NCTC13315_00877</name>
</gene>
<dbReference type="SUPFAM" id="SSF144083">
    <property type="entry name" value="Magnesium transport protein CorA, transmembrane region"/>
    <property type="match status" value="1"/>
</dbReference>
<dbReference type="Proteomes" id="UP000254968">
    <property type="component" value="Unassembled WGS sequence"/>
</dbReference>
<dbReference type="GO" id="GO:0015087">
    <property type="term" value="F:cobalt ion transmembrane transporter activity"/>
    <property type="evidence" value="ECO:0007669"/>
    <property type="project" value="TreeGrafter"/>
</dbReference>
<dbReference type="Gene3D" id="1.20.58.340">
    <property type="entry name" value="Magnesium transport protein CorA, transmembrane region"/>
    <property type="match status" value="1"/>
</dbReference>
<dbReference type="GO" id="GO:0005886">
    <property type="term" value="C:plasma membrane"/>
    <property type="evidence" value="ECO:0007669"/>
    <property type="project" value="UniProtKB-SubCell"/>
</dbReference>
<keyword evidence="7 13" id="KW-0812">Transmembrane</keyword>
<dbReference type="OrthoDB" id="9803416at2"/>
<keyword evidence="4" id="KW-0813">Transport</keyword>